<keyword evidence="3" id="KW-0731">Sigma factor</keyword>
<dbReference type="EMBL" id="FLUM01000001">
    <property type="protein sequence ID" value="SBV94888.1"/>
    <property type="molecule type" value="Genomic_DNA"/>
</dbReference>
<dbReference type="PANTHER" id="PTHR43133">
    <property type="entry name" value="RNA POLYMERASE ECF-TYPE SIGMA FACTO"/>
    <property type="match status" value="1"/>
</dbReference>
<protein>
    <submittedName>
        <fullName evidence="7">Uncharacterized protein</fullName>
    </submittedName>
</protein>
<dbReference type="AlphaFoldDB" id="A0A212J616"/>
<dbReference type="PANTHER" id="PTHR43133:SF51">
    <property type="entry name" value="RNA POLYMERASE SIGMA FACTOR"/>
    <property type="match status" value="1"/>
</dbReference>
<dbReference type="SUPFAM" id="SSF88659">
    <property type="entry name" value="Sigma3 and sigma4 domains of RNA polymerase sigma factors"/>
    <property type="match status" value="1"/>
</dbReference>
<gene>
    <name evidence="7" type="ORF">KL86DYS1_11250</name>
</gene>
<feature type="domain" description="RNA polymerase sigma factor 70 region 4 type 2" evidence="6">
    <location>
        <begin position="123"/>
        <end position="175"/>
    </location>
</feature>
<comment type="similarity">
    <text evidence="1">Belongs to the sigma-70 factor family. ECF subfamily.</text>
</comment>
<evidence type="ECO:0000259" key="5">
    <source>
        <dbReference type="Pfam" id="PF04542"/>
    </source>
</evidence>
<evidence type="ECO:0000256" key="3">
    <source>
        <dbReference type="ARBA" id="ARBA00023082"/>
    </source>
</evidence>
<evidence type="ECO:0000256" key="2">
    <source>
        <dbReference type="ARBA" id="ARBA00023015"/>
    </source>
</evidence>
<dbReference type="RefSeq" id="WP_296939092.1">
    <property type="nucleotide sequence ID" value="NZ_LT599032.1"/>
</dbReference>
<organism evidence="7">
    <name type="scientific">uncultured Dysgonomonas sp</name>
    <dbReference type="NCBI Taxonomy" id="206096"/>
    <lineage>
        <taxon>Bacteria</taxon>
        <taxon>Pseudomonadati</taxon>
        <taxon>Bacteroidota</taxon>
        <taxon>Bacteroidia</taxon>
        <taxon>Bacteroidales</taxon>
        <taxon>Dysgonomonadaceae</taxon>
        <taxon>Dysgonomonas</taxon>
        <taxon>environmental samples</taxon>
    </lineage>
</organism>
<dbReference type="InterPro" id="IPR007627">
    <property type="entry name" value="RNA_pol_sigma70_r2"/>
</dbReference>
<keyword evidence="2" id="KW-0805">Transcription regulation</keyword>
<dbReference type="GO" id="GO:0016987">
    <property type="term" value="F:sigma factor activity"/>
    <property type="evidence" value="ECO:0007669"/>
    <property type="project" value="UniProtKB-KW"/>
</dbReference>
<dbReference type="Pfam" id="PF08281">
    <property type="entry name" value="Sigma70_r4_2"/>
    <property type="match status" value="1"/>
</dbReference>
<dbReference type="NCBIfam" id="TIGR02937">
    <property type="entry name" value="sigma70-ECF"/>
    <property type="match status" value="1"/>
</dbReference>
<dbReference type="CDD" id="cd06171">
    <property type="entry name" value="Sigma70_r4"/>
    <property type="match status" value="1"/>
</dbReference>
<dbReference type="Gene3D" id="1.10.1740.10">
    <property type="match status" value="1"/>
</dbReference>
<dbReference type="SUPFAM" id="SSF88946">
    <property type="entry name" value="Sigma2 domain of RNA polymerase sigma factors"/>
    <property type="match status" value="1"/>
</dbReference>
<dbReference type="InterPro" id="IPR039425">
    <property type="entry name" value="RNA_pol_sigma-70-like"/>
</dbReference>
<dbReference type="Pfam" id="PF04542">
    <property type="entry name" value="Sigma70_r2"/>
    <property type="match status" value="1"/>
</dbReference>
<name>A0A212J616_9BACT</name>
<keyword evidence="4" id="KW-0804">Transcription</keyword>
<dbReference type="InterPro" id="IPR013324">
    <property type="entry name" value="RNA_pol_sigma_r3/r4-like"/>
</dbReference>
<evidence type="ECO:0000259" key="6">
    <source>
        <dbReference type="Pfam" id="PF08281"/>
    </source>
</evidence>
<evidence type="ECO:0000256" key="1">
    <source>
        <dbReference type="ARBA" id="ARBA00010641"/>
    </source>
</evidence>
<dbReference type="InterPro" id="IPR036388">
    <property type="entry name" value="WH-like_DNA-bd_sf"/>
</dbReference>
<proteinExistence type="inferred from homology"/>
<evidence type="ECO:0000256" key="4">
    <source>
        <dbReference type="ARBA" id="ARBA00023163"/>
    </source>
</evidence>
<reference evidence="7" key="1">
    <citation type="submission" date="2016-04" db="EMBL/GenBank/DDBJ databases">
        <authorList>
            <person name="Evans L.H."/>
            <person name="Alamgir A."/>
            <person name="Owens N."/>
            <person name="Weber N.D."/>
            <person name="Virtaneva K."/>
            <person name="Barbian K."/>
            <person name="Babar A."/>
            <person name="Rosenke K."/>
        </authorList>
    </citation>
    <scope>NUCLEOTIDE SEQUENCE</scope>
    <source>
        <strain evidence="7">86-1</strain>
    </source>
</reference>
<dbReference type="InterPro" id="IPR013325">
    <property type="entry name" value="RNA_pol_sigma_r2"/>
</dbReference>
<accession>A0A212J616</accession>
<dbReference type="GO" id="GO:0006352">
    <property type="term" value="P:DNA-templated transcription initiation"/>
    <property type="evidence" value="ECO:0007669"/>
    <property type="project" value="InterPro"/>
</dbReference>
<evidence type="ECO:0000313" key="7">
    <source>
        <dbReference type="EMBL" id="SBV94888.1"/>
    </source>
</evidence>
<dbReference type="InterPro" id="IPR013249">
    <property type="entry name" value="RNA_pol_sigma70_r4_t2"/>
</dbReference>
<sequence>MLQDTENNLVERLHDPKTQQVAFSELVKEFSEVLYWQIRKIVLSHDDANDVLQNTLIKVWTSIENFRGDSKLSTWLYRIAINEAITFLNKQRAQNNISMDDADTFLISRLEGDEYFDGDEAQLKLQKAILTLPEKQRIVFNMKYFDEMKYEDMSDILETSVGALKASYHHAVKKIEDFLSTDD</sequence>
<feature type="domain" description="RNA polymerase sigma-70 region 2" evidence="5">
    <location>
        <begin position="26"/>
        <end position="92"/>
    </location>
</feature>
<dbReference type="GO" id="GO:0003677">
    <property type="term" value="F:DNA binding"/>
    <property type="evidence" value="ECO:0007669"/>
    <property type="project" value="InterPro"/>
</dbReference>
<dbReference type="Gene3D" id="1.10.10.10">
    <property type="entry name" value="Winged helix-like DNA-binding domain superfamily/Winged helix DNA-binding domain"/>
    <property type="match status" value="1"/>
</dbReference>
<dbReference type="InterPro" id="IPR014284">
    <property type="entry name" value="RNA_pol_sigma-70_dom"/>
</dbReference>